<keyword evidence="4" id="KW-0820">tRNA-binding</keyword>
<dbReference type="GO" id="GO:0000049">
    <property type="term" value="F:tRNA binding"/>
    <property type="evidence" value="ECO:0007669"/>
    <property type="project" value="UniProtKB-KW"/>
</dbReference>
<evidence type="ECO:0000256" key="12">
    <source>
        <dbReference type="ARBA" id="ARBA00023315"/>
    </source>
</evidence>
<dbReference type="InterPro" id="IPR007197">
    <property type="entry name" value="rSAM"/>
</dbReference>
<dbReference type="InterPro" id="IPR006638">
    <property type="entry name" value="Elp3/MiaA/NifB-like_rSAM"/>
</dbReference>
<evidence type="ECO:0000256" key="15">
    <source>
        <dbReference type="PIRSR" id="PIRSR005669-1"/>
    </source>
</evidence>
<dbReference type="KEGG" id="mae:Maeo_0279"/>
<keyword evidence="18" id="KW-1185">Reference proteome</keyword>
<evidence type="ECO:0000313" key="18">
    <source>
        <dbReference type="Proteomes" id="UP000001106"/>
    </source>
</evidence>
<dbReference type="SMART" id="SM00729">
    <property type="entry name" value="Elp3"/>
    <property type="match status" value="1"/>
</dbReference>
<dbReference type="Pfam" id="PF04055">
    <property type="entry name" value="Radical_SAM"/>
    <property type="match status" value="1"/>
</dbReference>
<dbReference type="CDD" id="cd01335">
    <property type="entry name" value="Radical_SAM"/>
    <property type="match status" value="1"/>
</dbReference>
<evidence type="ECO:0000256" key="6">
    <source>
        <dbReference type="ARBA" id="ARBA00022691"/>
    </source>
</evidence>
<keyword evidence="11 15" id="KW-0411">Iron-sulfur</keyword>
<dbReference type="GO" id="GO:0051539">
    <property type="term" value="F:4 iron, 4 sulfur cluster binding"/>
    <property type="evidence" value="ECO:0007669"/>
    <property type="project" value="UniProtKB-KW"/>
</dbReference>
<comment type="pathway">
    <text evidence="1">tRNA modification.</text>
</comment>
<comment type="similarity">
    <text evidence="2">Belongs to the ELP3 family.</text>
</comment>
<dbReference type="SFLD" id="SFLDG01086">
    <property type="entry name" value="elongater_protein-like"/>
    <property type="match status" value="1"/>
</dbReference>
<keyword evidence="9" id="KW-0694">RNA-binding</keyword>
<dbReference type="SUPFAM" id="SSF102114">
    <property type="entry name" value="Radical SAM enzymes"/>
    <property type="match status" value="1"/>
</dbReference>
<evidence type="ECO:0000256" key="10">
    <source>
        <dbReference type="ARBA" id="ARBA00023004"/>
    </source>
</evidence>
<dbReference type="PANTHER" id="PTHR11135">
    <property type="entry name" value="HISTONE ACETYLTRANSFERASE-RELATED"/>
    <property type="match status" value="1"/>
</dbReference>
<sequence length="563" mass="64756">MNIKNTKSKILNKNTENHNENYEKSYKEFILYIIKKLMENSKDINNLPPKKKKQKIEDIKARGLRKYKLNIGFPPNSEIIKYATEEEKKIIVPILRKKPIRTLSGVAVVAIMTSPHECPHGKCFFCPGGTDSNFGEVPQSYTGKEPATMRGIMYDFDPYIQTKERIEQLEKVGHPTDKVEIIIMGGTFPSRPPEYQDNFVKGCLDALNGTISDTLEEAQKINETAKHRCVALTVETRPDYCTEKEINQMLKLGATKVEIGVQTIYNDILNHIKRGHGVEDTIKATQLLRDSGLKISYHIMPGLPMSSKELDKKLFYEIFNNPNFKPDLIKIYPCLVIKGTELYDIYERGEFKPINDNDAIELITYAKSIMPKWVRTSRIQRDIPATVIEEGVRKSNLGELIYKNLEAQNIKCKCIRCREVGHIIYKKGIIPKLEDIKLCREDYEANGGTEIFLSYEDTKNDILIGYLRLRIPYKPFRPEIDNNTALIRQLHICGQGQKLTETEDKETTWQHKGYGKLLLKEAEKIAKEEFNKNKILINSGIGVREYYKKIGYERIGAYMGKNL</sequence>
<evidence type="ECO:0000256" key="5">
    <source>
        <dbReference type="ARBA" id="ARBA00022679"/>
    </source>
</evidence>
<dbReference type="Pfam" id="PF00583">
    <property type="entry name" value="Acetyltransf_1"/>
    <property type="match status" value="1"/>
</dbReference>
<dbReference type="InterPro" id="IPR032432">
    <property type="entry name" value="Radical_SAM_C"/>
</dbReference>
<dbReference type="GO" id="GO:0046872">
    <property type="term" value="F:metal ion binding"/>
    <property type="evidence" value="ECO:0007669"/>
    <property type="project" value="UniProtKB-KW"/>
</dbReference>
<organism evidence="17 18">
    <name type="scientific">Methanococcus aeolicus (strain ATCC BAA-1280 / DSM 17508 / OCM 812 / Nankai-3)</name>
    <dbReference type="NCBI Taxonomy" id="419665"/>
    <lineage>
        <taxon>Archaea</taxon>
        <taxon>Methanobacteriati</taxon>
        <taxon>Methanobacteriota</taxon>
        <taxon>Methanomada group</taxon>
        <taxon>Methanococci</taxon>
        <taxon>Methanococcales</taxon>
        <taxon>Methanococcaceae</taxon>
        <taxon>Methanococcus</taxon>
    </lineage>
</organism>
<dbReference type="InterPro" id="IPR056591">
    <property type="entry name" value="ELP3-like_N"/>
</dbReference>
<dbReference type="SFLD" id="SFLDS00029">
    <property type="entry name" value="Radical_SAM"/>
    <property type="match status" value="1"/>
</dbReference>
<dbReference type="GO" id="GO:0002926">
    <property type="term" value="P:tRNA wobble base 5-methoxycarbonylmethyl-2-thiouridinylation"/>
    <property type="evidence" value="ECO:0007669"/>
    <property type="project" value="TreeGrafter"/>
</dbReference>
<protein>
    <recommendedName>
        <fullName evidence="13">tRNA carboxymethyluridine synthase</fullName>
        <ecNumber evidence="13">2.3.1.311</ecNumber>
    </recommendedName>
</protein>
<evidence type="ECO:0000256" key="1">
    <source>
        <dbReference type="ARBA" id="ARBA00005217"/>
    </source>
</evidence>
<dbReference type="eggNOG" id="arCOG01361">
    <property type="taxonomic scope" value="Archaea"/>
</dbReference>
<keyword evidence="10 15" id="KW-0408">Iron</keyword>
<accession>A6UTP6</accession>
<reference evidence="17" key="1">
    <citation type="submission" date="2007-06" db="EMBL/GenBank/DDBJ databases">
        <title>Complete sequence of Methanococcus aeolicus Nankai-3.</title>
        <authorList>
            <consortium name="US DOE Joint Genome Institute"/>
            <person name="Copeland A."/>
            <person name="Lucas S."/>
            <person name="Lapidus A."/>
            <person name="Barry K."/>
            <person name="Glavina del Rio T."/>
            <person name="Dalin E."/>
            <person name="Tice H."/>
            <person name="Pitluck S."/>
            <person name="Chain P."/>
            <person name="Malfatti S."/>
            <person name="Shin M."/>
            <person name="Vergez L."/>
            <person name="Schmutz J."/>
            <person name="Larimer F."/>
            <person name="Land M."/>
            <person name="Hauser L."/>
            <person name="Kyrpides N."/>
            <person name="Lykidis A."/>
            <person name="Sieprawska-Lupa M."/>
            <person name="Whitman W.B."/>
            <person name="Richardson P."/>
        </authorList>
    </citation>
    <scope>NUCLEOTIDE SEQUENCE [LARGE SCALE GENOMIC DNA]</scope>
    <source>
        <strain evidence="17">Nankai-3</strain>
    </source>
</reference>
<feature type="domain" description="Radical SAM core" evidence="16">
    <location>
        <begin position="101"/>
        <end position="372"/>
    </location>
</feature>
<dbReference type="STRING" id="419665.Maeo_0279"/>
<evidence type="ECO:0000256" key="14">
    <source>
        <dbReference type="ARBA" id="ARBA00047372"/>
    </source>
</evidence>
<dbReference type="Pfam" id="PF23613">
    <property type="entry name" value="ELP3_N"/>
    <property type="match status" value="1"/>
</dbReference>
<keyword evidence="3" id="KW-0004">4Fe-4S</keyword>
<evidence type="ECO:0000313" key="17">
    <source>
        <dbReference type="EMBL" id="ABR55868.1"/>
    </source>
</evidence>
<evidence type="ECO:0000256" key="4">
    <source>
        <dbReference type="ARBA" id="ARBA00022555"/>
    </source>
</evidence>
<dbReference type="PIRSF" id="PIRSF005669">
    <property type="entry name" value="Hist_AcTrfase_ELP3"/>
    <property type="match status" value="1"/>
</dbReference>
<comment type="cofactor">
    <cofactor evidence="15">
        <name>[4Fe-4S] cluster</name>
        <dbReference type="ChEBI" id="CHEBI:49883"/>
    </cofactor>
    <text evidence="15">Binds 1 [4Fe-4S] cluster. The cluster is coordinated with 3 cysteines and an exchangeable S-adenosyl-L-methionine.</text>
</comment>
<dbReference type="InterPro" id="IPR058240">
    <property type="entry name" value="rSAM_sf"/>
</dbReference>
<feature type="binding site" evidence="15">
    <location>
        <position position="118"/>
    </location>
    <ligand>
        <name>[4Fe-4S] cluster</name>
        <dbReference type="ChEBI" id="CHEBI:49883"/>
        <note>4Fe-4S-S-AdoMet</note>
    </ligand>
</feature>
<dbReference type="GO" id="GO:0106261">
    <property type="term" value="F:tRNA uridine(34) acetyltransferase activity"/>
    <property type="evidence" value="ECO:0007669"/>
    <property type="project" value="UniProtKB-EC"/>
</dbReference>
<dbReference type="InterPro" id="IPR013785">
    <property type="entry name" value="Aldolase_TIM"/>
</dbReference>
<dbReference type="PANTHER" id="PTHR11135:SF7">
    <property type="entry name" value="TRNA URIDINE(34) ACETYLTRANSFERASE"/>
    <property type="match status" value="1"/>
</dbReference>
<dbReference type="SUPFAM" id="SSF55729">
    <property type="entry name" value="Acyl-CoA N-acyltransferases (Nat)"/>
    <property type="match status" value="1"/>
</dbReference>
<dbReference type="Proteomes" id="UP000001106">
    <property type="component" value="Chromosome"/>
</dbReference>
<gene>
    <name evidence="17" type="ordered locus">Maeo_0279</name>
</gene>
<keyword evidence="8 15" id="KW-0479">Metal-binding</keyword>
<keyword evidence="12 17" id="KW-0012">Acyltransferase</keyword>
<dbReference type="InterPro" id="IPR039661">
    <property type="entry name" value="ELP3"/>
</dbReference>
<dbReference type="Pfam" id="PF16199">
    <property type="entry name" value="Radical_SAM_C"/>
    <property type="match status" value="1"/>
</dbReference>
<dbReference type="GO" id="GO:0005737">
    <property type="term" value="C:cytoplasm"/>
    <property type="evidence" value="ECO:0007669"/>
    <property type="project" value="TreeGrafter"/>
</dbReference>
<dbReference type="SFLD" id="SFLDF00344">
    <property type="entry name" value="ELP3-like"/>
    <property type="match status" value="1"/>
</dbReference>
<dbReference type="AlphaFoldDB" id="A6UTP6"/>
<evidence type="ECO:0000259" key="16">
    <source>
        <dbReference type="PROSITE" id="PS51918"/>
    </source>
</evidence>
<keyword evidence="6" id="KW-0949">S-adenosyl-L-methionine</keyword>
<comment type="catalytic activity">
    <reaction evidence="14">
        <text>uridine(34) in tRNA + acetyl-CoA + S-adenosyl-L-methionine + H2O = 5-(carboxymethyl)uridine(34) in tRNA + 5'-deoxyadenosine + L-methionine + CoA + 2 H(+)</text>
        <dbReference type="Rhea" id="RHEA:61020"/>
        <dbReference type="Rhea" id="RHEA-COMP:10407"/>
        <dbReference type="Rhea" id="RHEA-COMP:11727"/>
        <dbReference type="ChEBI" id="CHEBI:15377"/>
        <dbReference type="ChEBI" id="CHEBI:15378"/>
        <dbReference type="ChEBI" id="CHEBI:17319"/>
        <dbReference type="ChEBI" id="CHEBI:57287"/>
        <dbReference type="ChEBI" id="CHEBI:57288"/>
        <dbReference type="ChEBI" id="CHEBI:57844"/>
        <dbReference type="ChEBI" id="CHEBI:59789"/>
        <dbReference type="ChEBI" id="CHEBI:65315"/>
        <dbReference type="ChEBI" id="CHEBI:74882"/>
        <dbReference type="EC" id="2.3.1.311"/>
    </reaction>
    <physiologicalReaction direction="left-to-right" evidence="14">
        <dbReference type="Rhea" id="RHEA:61021"/>
    </physiologicalReaction>
</comment>
<evidence type="ECO:0000256" key="3">
    <source>
        <dbReference type="ARBA" id="ARBA00022485"/>
    </source>
</evidence>
<dbReference type="Gene3D" id="3.40.630.30">
    <property type="match status" value="1"/>
</dbReference>
<dbReference type="EMBL" id="CP000743">
    <property type="protein sequence ID" value="ABR55868.1"/>
    <property type="molecule type" value="Genomic_DNA"/>
</dbReference>
<evidence type="ECO:0000256" key="9">
    <source>
        <dbReference type="ARBA" id="ARBA00022884"/>
    </source>
</evidence>
<dbReference type="PROSITE" id="PS51918">
    <property type="entry name" value="RADICAL_SAM"/>
    <property type="match status" value="1"/>
</dbReference>
<evidence type="ECO:0000256" key="11">
    <source>
        <dbReference type="ARBA" id="ARBA00023014"/>
    </source>
</evidence>
<proteinExistence type="inferred from homology"/>
<dbReference type="InterPro" id="IPR000182">
    <property type="entry name" value="GNAT_dom"/>
</dbReference>
<feature type="binding site" evidence="15">
    <location>
        <position position="123"/>
    </location>
    <ligand>
        <name>[4Fe-4S] cluster</name>
        <dbReference type="ChEBI" id="CHEBI:49883"/>
        <note>4Fe-4S-S-AdoMet</note>
    </ligand>
</feature>
<keyword evidence="5 17" id="KW-0808">Transferase</keyword>
<keyword evidence="7" id="KW-0819">tRNA processing</keyword>
<name>A6UTP6_META3</name>
<dbReference type="HOGENOM" id="CLU_025983_2_1_2"/>
<feature type="binding site" evidence="15">
    <location>
        <position position="126"/>
    </location>
    <ligand>
        <name>[4Fe-4S] cluster</name>
        <dbReference type="ChEBI" id="CHEBI:49883"/>
        <note>4Fe-4S-S-AdoMet</note>
    </ligand>
</feature>
<evidence type="ECO:0000256" key="8">
    <source>
        <dbReference type="ARBA" id="ARBA00022723"/>
    </source>
</evidence>
<dbReference type="EC" id="2.3.1.311" evidence="13"/>
<evidence type="ECO:0000256" key="2">
    <source>
        <dbReference type="ARBA" id="ARBA00005494"/>
    </source>
</evidence>
<dbReference type="InterPro" id="IPR034687">
    <property type="entry name" value="ELP3-like"/>
</dbReference>
<dbReference type="NCBIfam" id="TIGR01211">
    <property type="entry name" value="ELP3"/>
    <property type="match status" value="1"/>
</dbReference>
<dbReference type="Gene3D" id="3.20.20.70">
    <property type="entry name" value="Aldolase class I"/>
    <property type="match status" value="1"/>
</dbReference>
<evidence type="ECO:0000256" key="13">
    <source>
        <dbReference type="ARBA" id="ARBA00044771"/>
    </source>
</evidence>
<dbReference type="InterPro" id="IPR016181">
    <property type="entry name" value="Acyl_CoA_acyltransferase"/>
</dbReference>
<evidence type="ECO:0000256" key="7">
    <source>
        <dbReference type="ARBA" id="ARBA00022694"/>
    </source>
</evidence>